<sequence>MNFNLNRINPNQTQVLFHDGRFETLTNEELEELMGQFGISDKPDEFEANVTD</sequence>
<evidence type="ECO:0000313" key="2">
    <source>
        <dbReference type="Proteomes" id="UP001601058"/>
    </source>
</evidence>
<gene>
    <name evidence="1" type="ORF">ACFYKT_05625</name>
</gene>
<name>A0ABW6JYQ8_9BACI</name>
<dbReference type="Proteomes" id="UP001601058">
    <property type="component" value="Unassembled WGS sequence"/>
</dbReference>
<proteinExistence type="predicted"/>
<organism evidence="1 2">
    <name type="scientific">Cytobacillus mangrovibacter</name>
    <dbReference type="NCBI Taxonomy" id="3299024"/>
    <lineage>
        <taxon>Bacteria</taxon>
        <taxon>Bacillati</taxon>
        <taxon>Bacillota</taxon>
        <taxon>Bacilli</taxon>
        <taxon>Bacillales</taxon>
        <taxon>Bacillaceae</taxon>
        <taxon>Cytobacillus</taxon>
    </lineage>
</organism>
<reference evidence="1 2" key="1">
    <citation type="submission" date="2024-08" db="EMBL/GenBank/DDBJ databases">
        <title>Two novel Cytobacillus novel species.</title>
        <authorList>
            <person name="Liu G."/>
        </authorList>
    </citation>
    <scope>NUCLEOTIDE SEQUENCE [LARGE SCALE GENOMIC DNA]</scope>
    <source>
        <strain evidence="1 2">FJAT-53684</strain>
    </source>
</reference>
<dbReference type="RefSeq" id="WP_389216647.1">
    <property type="nucleotide sequence ID" value="NZ_JBIACJ010000002.1"/>
</dbReference>
<evidence type="ECO:0000313" key="1">
    <source>
        <dbReference type="EMBL" id="MFE8695843.1"/>
    </source>
</evidence>
<protein>
    <submittedName>
        <fullName evidence="1">Uncharacterized protein</fullName>
    </submittedName>
</protein>
<dbReference type="EMBL" id="JBIACJ010000002">
    <property type="protein sequence ID" value="MFE8695843.1"/>
    <property type="molecule type" value="Genomic_DNA"/>
</dbReference>
<accession>A0ABW6JYQ8</accession>
<keyword evidence="2" id="KW-1185">Reference proteome</keyword>
<comment type="caution">
    <text evidence="1">The sequence shown here is derived from an EMBL/GenBank/DDBJ whole genome shotgun (WGS) entry which is preliminary data.</text>
</comment>